<organism evidence="2 3">
    <name type="scientific">Euplotes crassus</name>
    <dbReference type="NCBI Taxonomy" id="5936"/>
    <lineage>
        <taxon>Eukaryota</taxon>
        <taxon>Sar</taxon>
        <taxon>Alveolata</taxon>
        <taxon>Ciliophora</taxon>
        <taxon>Intramacronucleata</taxon>
        <taxon>Spirotrichea</taxon>
        <taxon>Hypotrichia</taxon>
        <taxon>Euplotida</taxon>
        <taxon>Euplotidae</taxon>
        <taxon>Moneuplotes</taxon>
    </lineage>
</organism>
<evidence type="ECO:0000313" key="2">
    <source>
        <dbReference type="EMBL" id="CAI2374464.1"/>
    </source>
</evidence>
<dbReference type="InterPro" id="IPR044294">
    <property type="entry name" value="Lipase-like"/>
</dbReference>
<reference evidence="2" key="1">
    <citation type="submission" date="2023-07" db="EMBL/GenBank/DDBJ databases">
        <authorList>
            <consortium name="AG Swart"/>
            <person name="Singh M."/>
            <person name="Singh A."/>
            <person name="Seah K."/>
            <person name="Emmerich C."/>
        </authorList>
    </citation>
    <scope>NUCLEOTIDE SEQUENCE</scope>
    <source>
        <strain evidence="2">DP1</strain>
    </source>
</reference>
<name>A0AAD2CYA2_EUPCR</name>
<dbReference type="PANTHER" id="PTHR12482:SF5">
    <property type="entry name" value="DUF676 DOMAIN-CONTAINING PROTEIN"/>
    <property type="match status" value="1"/>
</dbReference>
<evidence type="ECO:0000259" key="1">
    <source>
        <dbReference type="Pfam" id="PF05057"/>
    </source>
</evidence>
<evidence type="ECO:0000313" key="3">
    <source>
        <dbReference type="Proteomes" id="UP001295684"/>
    </source>
</evidence>
<dbReference type="Proteomes" id="UP001295684">
    <property type="component" value="Unassembled WGS sequence"/>
</dbReference>
<accession>A0AAD2CYA2</accession>
<proteinExistence type="predicted"/>
<comment type="caution">
    <text evidence="2">The sequence shown here is derived from an EMBL/GenBank/DDBJ whole genome shotgun (WGS) entry which is preliminary data.</text>
</comment>
<dbReference type="InterPro" id="IPR007751">
    <property type="entry name" value="DUF676_lipase-like"/>
</dbReference>
<dbReference type="Gene3D" id="3.40.50.1820">
    <property type="entry name" value="alpha/beta hydrolase"/>
    <property type="match status" value="1"/>
</dbReference>
<sequence>MEMAFNLGIFRNVDLLSQGYYYIQFEIYTEQEWCFEDSKDEADIRTYAEFIIDDNDSFVNYSMNSSDPYQYCTDFFVISYEREKIYNTMNQLKLKHKIFLPMNYYRRIGDLKLPIYCRAKLFHTPMECYLISDTFYKNFKQVDLQEFKIGDALLGAYKYLQIDFEPPFACALESSIHCCILELKLTSPKKACKEIKKMNKGELEDQLSDIDLSMKQYSLESYLFSNFRKKKSLNYDQTKKVVNKYCGLLIDQFNKLRDSYKEVYKRNKLAKLKAKSRKKDQKLPPRYLVDYDQFFESDSPSSDEDETSGTSHSLLKSKISGFLHIKPKTNTIVKEKFGKLSSKKLKAYSESENFNESILEELIEPRDTTCLSLSKQEIFEKVVKEFENISSQLQKFWEVYCSFLRHNIEGTLDLLLHKNIKHYGRMLKMRRTRKIQQLLTRKLTNSDLKGFSKKAKYLREDFAVYLSKETSRGLCFPKEFYKNSNEAVMFQETYEPDIDQKGLFKVPNMEERKSINSSYQDASILNDRRHLIFLCHGYSGHYDDLKYLKAAIMENDPTAKVHSCLKDRENSEEKLFALGEIVAKEIKKVCRKYFKDYNIDRISFVGYSMGGLLFRAALPMLSRYKDNFSSFVTLATPHIGYLTTNSRLLTAGMWFFGKWKNSSSIKEITVSDESNIKKCTLYKMSKMEGLEWFDTVALIGSPQDGYSPIESSLIQQSERMENSKKNSQLQMLVDNITKKLVDCRVHRITVNFDIGSGSIDTMIGRKAHIQFLDNAEILKNLVYTLSDIFYRNEESG</sequence>
<gene>
    <name evidence="2" type="ORF">ECRASSUSDP1_LOCUS15817</name>
</gene>
<dbReference type="EMBL" id="CAMPGE010015867">
    <property type="protein sequence ID" value="CAI2374464.1"/>
    <property type="molecule type" value="Genomic_DNA"/>
</dbReference>
<keyword evidence="3" id="KW-1185">Reference proteome</keyword>
<dbReference type="SUPFAM" id="SSF53474">
    <property type="entry name" value="alpha/beta-Hydrolases"/>
    <property type="match status" value="1"/>
</dbReference>
<feature type="domain" description="DUF676" evidence="1">
    <location>
        <begin position="527"/>
        <end position="711"/>
    </location>
</feature>
<dbReference type="PANTHER" id="PTHR12482">
    <property type="entry name" value="LIPASE ROG1-RELATED-RELATED"/>
    <property type="match status" value="1"/>
</dbReference>
<dbReference type="InterPro" id="IPR029058">
    <property type="entry name" value="AB_hydrolase_fold"/>
</dbReference>
<protein>
    <recommendedName>
        <fullName evidence="1">DUF676 domain-containing protein</fullName>
    </recommendedName>
</protein>
<dbReference type="Pfam" id="PF05057">
    <property type="entry name" value="DUF676"/>
    <property type="match status" value="1"/>
</dbReference>
<dbReference type="AlphaFoldDB" id="A0AAD2CYA2"/>